<organism evidence="1 2">
    <name type="scientific">Paenibacillus mesotrionivorans</name>
    <dbReference type="NCBI Taxonomy" id="3160968"/>
    <lineage>
        <taxon>Bacteria</taxon>
        <taxon>Bacillati</taxon>
        <taxon>Bacillota</taxon>
        <taxon>Bacilli</taxon>
        <taxon>Bacillales</taxon>
        <taxon>Paenibacillaceae</taxon>
        <taxon>Paenibacillus</taxon>
    </lineage>
</organism>
<proteinExistence type="predicted"/>
<accession>A0ACC7P3Z0</accession>
<dbReference type="Proteomes" id="UP001631969">
    <property type="component" value="Unassembled WGS sequence"/>
</dbReference>
<protein>
    <submittedName>
        <fullName evidence="1">Type II secretion system F family protein</fullName>
    </submittedName>
</protein>
<name>A0ACC7P3Z0_9BACL</name>
<keyword evidence="2" id="KW-1185">Reference proteome</keyword>
<comment type="caution">
    <text evidence="1">The sequence shown here is derived from an EMBL/GenBank/DDBJ whole genome shotgun (WGS) entry which is preliminary data.</text>
</comment>
<evidence type="ECO:0000313" key="2">
    <source>
        <dbReference type="Proteomes" id="UP001631969"/>
    </source>
</evidence>
<evidence type="ECO:0000313" key="1">
    <source>
        <dbReference type="EMBL" id="MFM9331768.1"/>
    </source>
</evidence>
<gene>
    <name evidence="1" type="ORF">ACI1P1_26060</name>
</gene>
<sequence>MLLTSLQGSLSLLLFMLLFITLRRLALVVGNRHAARSRLSSGKEKIAAERFFHRLPFRRHLQDMMEVTRFFPSVSAFVTCCLLLLLTGIILGVFFFQSLKGVAVLGPVCGIAPYLVLRIKLLSRQLRTRLQFLPAAEVFYQQLLLTEHPNLRNVLQAVIAEDRLAYSVKPSFQQLQRNLSAGREPEDALRIFELEHGHIWAHYFANLMRLGLQEGLNMASGLKELIDDMRRAQLFDQRARNRLLEIRLASFSPAFFLALFMGVNLKLNYENSVRFYFYSSEGKNMLLNAVVLMFGSLLMGIYLSIRRV</sequence>
<reference evidence="1" key="1">
    <citation type="submission" date="2024-12" db="EMBL/GenBank/DDBJ databases">
        <authorList>
            <person name="Wu N."/>
        </authorList>
    </citation>
    <scope>NUCLEOTIDE SEQUENCE</scope>
    <source>
        <strain evidence="1">P15</strain>
    </source>
</reference>
<dbReference type="EMBL" id="JBJURJ010000022">
    <property type="protein sequence ID" value="MFM9331768.1"/>
    <property type="molecule type" value="Genomic_DNA"/>
</dbReference>